<dbReference type="PANTHER" id="PTHR30069:SF29">
    <property type="entry name" value="HEMOGLOBIN AND HEMOGLOBIN-HAPTOGLOBIN-BINDING PROTEIN 1-RELATED"/>
    <property type="match status" value="1"/>
</dbReference>
<evidence type="ECO:0000259" key="12">
    <source>
        <dbReference type="Pfam" id="PF00593"/>
    </source>
</evidence>
<dbReference type="InterPro" id="IPR012910">
    <property type="entry name" value="Plug_dom"/>
</dbReference>
<accession>A0A0J7IIU7</accession>
<dbReference type="RefSeq" id="WP_048504894.1">
    <property type="nucleotide sequence ID" value="NZ_LFND01000001.1"/>
</dbReference>
<organism evidence="14 15">
    <name type="scientific">Chryseobacterium angstadtii</name>
    <dbReference type="NCBI Taxonomy" id="558151"/>
    <lineage>
        <taxon>Bacteria</taxon>
        <taxon>Pseudomonadati</taxon>
        <taxon>Bacteroidota</taxon>
        <taxon>Flavobacteriia</taxon>
        <taxon>Flavobacteriales</taxon>
        <taxon>Weeksellaceae</taxon>
        <taxon>Chryseobacterium group</taxon>
        <taxon>Chryseobacterium</taxon>
    </lineage>
</organism>
<gene>
    <name evidence="14" type="ORF">ACM46_01755</name>
</gene>
<evidence type="ECO:0000256" key="8">
    <source>
        <dbReference type="ARBA" id="ARBA00023170"/>
    </source>
</evidence>
<reference evidence="14 15" key="1">
    <citation type="journal article" date="2013" name="Int. J. Syst. Evol. Microbiol.">
        <title>Chryseobacterium angstadtii sp. nov., isolated from a newt tank.</title>
        <authorList>
            <person name="Kirk K.E."/>
            <person name="Hoffman J.A."/>
            <person name="Smith K.A."/>
            <person name="Strahan B.L."/>
            <person name="Failor K.C."/>
            <person name="Krebs J.E."/>
            <person name="Gale A.N."/>
            <person name="Do T.D."/>
            <person name="Sontag T.C."/>
            <person name="Batties A.M."/>
            <person name="Mistiszyn K."/>
            <person name="Newman J.D."/>
        </authorList>
    </citation>
    <scope>NUCLEOTIDE SEQUENCE [LARGE SCALE GENOMIC DNA]</scope>
    <source>
        <strain evidence="14 15">KM</strain>
    </source>
</reference>
<keyword evidence="7 10" id="KW-0472">Membrane</keyword>
<dbReference type="Gene3D" id="2.170.130.10">
    <property type="entry name" value="TonB-dependent receptor, plug domain"/>
    <property type="match status" value="1"/>
</dbReference>
<evidence type="ECO:0000313" key="15">
    <source>
        <dbReference type="Proteomes" id="UP000036261"/>
    </source>
</evidence>
<keyword evidence="2" id="KW-0813">Transport</keyword>
<comment type="similarity">
    <text evidence="10">Belongs to the TonB-dependent receptor family.</text>
</comment>
<dbReference type="InterPro" id="IPR039426">
    <property type="entry name" value="TonB-dep_rcpt-like"/>
</dbReference>
<protein>
    <submittedName>
        <fullName evidence="14">Uncharacterized protein</fullName>
    </submittedName>
</protein>
<evidence type="ECO:0000256" key="4">
    <source>
        <dbReference type="ARBA" id="ARBA00022692"/>
    </source>
</evidence>
<feature type="domain" description="TonB-dependent receptor-like beta-barrel" evidence="12">
    <location>
        <begin position="368"/>
        <end position="804"/>
    </location>
</feature>
<keyword evidence="5 11" id="KW-0732">Signal</keyword>
<dbReference type="OrthoDB" id="9803050at2"/>
<dbReference type="InterPro" id="IPR000531">
    <property type="entry name" value="Beta-barrel_TonB"/>
</dbReference>
<comment type="caution">
    <text evidence="14">The sequence shown here is derived from an EMBL/GenBank/DDBJ whole genome shotgun (WGS) entry which is preliminary data.</text>
</comment>
<evidence type="ECO:0000256" key="3">
    <source>
        <dbReference type="ARBA" id="ARBA00022452"/>
    </source>
</evidence>
<keyword evidence="4" id="KW-0812">Transmembrane</keyword>
<dbReference type="InterPro" id="IPR008969">
    <property type="entry name" value="CarboxyPept-like_regulatory"/>
</dbReference>
<dbReference type="EMBL" id="LFND01000001">
    <property type="protein sequence ID" value="KMQ66298.1"/>
    <property type="molecule type" value="Genomic_DNA"/>
</dbReference>
<evidence type="ECO:0000256" key="2">
    <source>
        <dbReference type="ARBA" id="ARBA00022448"/>
    </source>
</evidence>
<dbReference type="Proteomes" id="UP000036261">
    <property type="component" value="Unassembled WGS sequence"/>
</dbReference>
<sequence>MRKKIIKLTILCSLLIVCCFSCLFAQVKEGLLNKEVNITNENGTLGGYLSEIAAQGIPLSYSSNQLRLTLKIKMKKGRYKMSSLLPILLAKERVNFEDLGNKILLYPIQLKPNQNFKLSGFVYMDNSLEALPYATLKSPLNNLTVRANDYGFYSMDLKPGTYIIEASHIGYPPQIDTINLKGDKVHDFHLKGEIKLAEIKILGRQNQFKDPHAVNLKEASGLPFILGQQDPLKAIHLRAGVSGSMASGSMNVRGGTSDQNLVLLDGAPVYNYNHFTGLLSIFNTDIVKHIDFYKGSFPSRYEGRLSSVIDVRTKEGNMREYHGAANLGLLTNSVMFEGPIVKDKVSFIASARRSWIDGLIGLLDKGSSDFKYYLYDVNVKLNYRIDSTSRVYLSSYLGSDRFSLGLSDENRLAFSLNWGNKLISVRWNKVHNSRLFQNSTLLLSHYSNVVEDGGTTDTKQFNRITDVGIDNDLTYQWNNNLQSFIGFRVNFTRFSAAASEFYSEPVPNVETQKSVHLKFYSDNDISLSDKLKLKAGLHYTSFVVKNKTYHSFQPRTAISYDLNASGRFFAGYSFMAQFYHQISLSGISVPNEFRAPSNKDLPPEESVIFELGYRHSFSSKAGISIELYRKNFNNILMYRLDENYMPIDETAPWPDRIISGKGYSKGLEIEYKQKLNWLTLQANYTLSKTMYSSAQINEGKPFKAPTDLRNQVSCMVTADLGERWSISGVFNYSTGRYITVAQYALEDISDGLGGKKRVENFVGYDREPNNYKLSDNYNLDLGAAYSKIYRSGRQGVLRFGMNNVIGNPAPLFVNTETEDNRSRIYQTKSIKFLPYISYSFRF</sequence>
<dbReference type="Gene3D" id="2.60.40.1120">
    <property type="entry name" value="Carboxypeptidase-like, regulatory domain"/>
    <property type="match status" value="1"/>
</dbReference>
<name>A0A0J7IIU7_9FLAO</name>
<dbReference type="Pfam" id="PF07715">
    <property type="entry name" value="Plug"/>
    <property type="match status" value="1"/>
</dbReference>
<feature type="chain" id="PRO_5005288538" evidence="11">
    <location>
        <begin position="26"/>
        <end position="842"/>
    </location>
</feature>
<feature type="signal peptide" evidence="11">
    <location>
        <begin position="1"/>
        <end position="25"/>
    </location>
</feature>
<dbReference type="SUPFAM" id="SSF49464">
    <property type="entry name" value="Carboxypeptidase regulatory domain-like"/>
    <property type="match status" value="1"/>
</dbReference>
<dbReference type="AlphaFoldDB" id="A0A0J7IIU7"/>
<evidence type="ECO:0000256" key="9">
    <source>
        <dbReference type="ARBA" id="ARBA00023237"/>
    </source>
</evidence>
<evidence type="ECO:0000256" key="10">
    <source>
        <dbReference type="RuleBase" id="RU003357"/>
    </source>
</evidence>
<dbReference type="PANTHER" id="PTHR30069">
    <property type="entry name" value="TONB-DEPENDENT OUTER MEMBRANE RECEPTOR"/>
    <property type="match status" value="1"/>
</dbReference>
<dbReference type="Pfam" id="PF00593">
    <property type="entry name" value="TonB_dep_Rec_b-barrel"/>
    <property type="match status" value="1"/>
</dbReference>
<proteinExistence type="inferred from homology"/>
<keyword evidence="6 10" id="KW-0798">TonB box</keyword>
<evidence type="ECO:0000256" key="1">
    <source>
        <dbReference type="ARBA" id="ARBA00004571"/>
    </source>
</evidence>
<comment type="subcellular location">
    <subcellularLocation>
        <location evidence="1">Cell outer membrane</location>
        <topology evidence="1">Multi-pass membrane protein</topology>
    </subcellularLocation>
</comment>
<dbReference type="GO" id="GO:0044718">
    <property type="term" value="P:siderophore transmembrane transport"/>
    <property type="evidence" value="ECO:0007669"/>
    <property type="project" value="TreeGrafter"/>
</dbReference>
<dbReference type="GO" id="GO:0009279">
    <property type="term" value="C:cell outer membrane"/>
    <property type="evidence" value="ECO:0007669"/>
    <property type="project" value="UniProtKB-SubCell"/>
</dbReference>
<dbReference type="InterPro" id="IPR036942">
    <property type="entry name" value="Beta-barrel_TonB_sf"/>
</dbReference>
<dbReference type="Gene3D" id="2.40.170.20">
    <property type="entry name" value="TonB-dependent receptor, beta-barrel domain"/>
    <property type="match status" value="1"/>
</dbReference>
<evidence type="ECO:0000256" key="11">
    <source>
        <dbReference type="SAM" id="SignalP"/>
    </source>
</evidence>
<dbReference type="PATRIC" id="fig|558151.6.peg.363"/>
<keyword evidence="9" id="KW-0998">Cell outer membrane</keyword>
<evidence type="ECO:0000259" key="13">
    <source>
        <dbReference type="Pfam" id="PF07715"/>
    </source>
</evidence>
<dbReference type="SUPFAM" id="SSF56935">
    <property type="entry name" value="Porins"/>
    <property type="match status" value="1"/>
</dbReference>
<keyword evidence="15" id="KW-1185">Reference proteome</keyword>
<dbReference type="STRING" id="558151.ACM46_01755"/>
<keyword evidence="8" id="KW-0675">Receptor</keyword>
<evidence type="ECO:0000256" key="5">
    <source>
        <dbReference type="ARBA" id="ARBA00022729"/>
    </source>
</evidence>
<dbReference type="GO" id="GO:0015344">
    <property type="term" value="F:siderophore uptake transmembrane transporter activity"/>
    <property type="evidence" value="ECO:0007669"/>
    <property type="project" value="TreeGrafter"/>
</dbReference>
<feature type="domain" description="TonB-dependent receptor plug" evidence="13">
    <location>
        <begin position="242"/>
        <end position="303"/>
    </location>
</feature>
<evidence type="ECO:0000256" key="6">
    <source>
        <dbReference type="ARBA" id="ARBA00023077"/>
    </source>
</evidence>
<evidence type="ECO:0000313" key="14">
    <source>
        <dbReference type="EMBL" id="KMQ66298.1"/>
    </source>
</evidence>
<dbReference type="InterPro" id="IPR037066">
    <property type="entry name" value="Plug_dom_sf"/>
</dbReference>
<evidence type="ECO:0000256" key="7">
    <source>
        <dbReference type="ARBA" id="ARBA00023136"/>
    </source>
</evidence>
<keyword evidence="3" id="KW-1134">Transmembrane beta strand</keyword>